<proteinExistence type="predicted"/>
<sequence length="94" mass="11054">MQLAKARLQHLRSVNFLSINCAGIGRSYRKKIHEDHITAKIPRSRQDFMGEKRQRSFIMMVMEKPVVRRHLRSGAGEVAGDLWYIKVKERKSFQ</sequence>
<reference evidence="1 2" key="1">
    <citation type="journal article" date="2018" name="Proc. R. Soc. B">
        <title>A non-coding region near Follistatin controls head colour polymorphism in the Gouldian finch.</title>
        <authorList>
            <person name="Toomey M.B."/>
            <person name="Marques C.I."/>
            <person name="Andrade P."/>
            <person name="Araujo P.M."/>
            <person name="Sabatino S."/>
            <person name="Gazda M.A."/>
            <person name="Afonso S."/>
            <person name="Lopes R.J."/>
            <person name="Corbo J.C."/>
            <person name="Carneiro M."/>
        </authorList>
    </citation>
    <scope>NUCLEOTIDE SEQUENCE [LARGE SCALE GENOMIC DNA]</scope>
    <source>
        <strain evidence="1">Red01</strain>
        <tissue evidence="1">Muscle</tissue>
    </source>
</reference>
<evidence type="ECO:0000313" key="2">
    <source>
        <dbReference type="Proteomes" id="UP000276834"/>
    </source>
</evidence>
<dbReference type="EMBL" id="QUSF01000176">
    <property type="protein sequence ID" value="RLV88711.1"/>
    <property type="molecule type" value="Genomic_DNA"/>
</dbReference>
<dbReference type="AlphaFoldDB" id="A0A3L8RVD9"/>
<organism evidence="1 2">
    <name type="scientific">Chloebia gouldiae</name>
    <name type="common">Gouldian finch</name>
    <name type="synonym">Erythrura gouldiae</name>
    <dbReference type="NCBI Taxonomy" id="44316"/>
    <lineage>
        <taxon>Eukaryota</taxon>
        <taxon>Metazoa</taxon>
        <taxon>Chordata</taxon>
        <taxon>Craniata</taxon>
        <taxon>Vertebrata</taxon>
        <taxon>Euteleostomi</taxon>
        <taxon>Archelosauria</taxon>
        <taxon>Archosauria</taxon>
        <taxon>Dinosauria</taxon>
        <taxon>Saurischia</taxon>
        <taxon>Theropoda</taxon>
        <taxon>Coelurosauria</taxon>
        <taxon>Aves</taxon>
        <taxon>Neognathae</taxon>
        <taxon>Neoaves</taxon>
        <taxon>Telluraves</taxon>
        <taxon>Australaves</taxon>
        <taxon>Passeriformes</taxon>
        <taxon>Passeroidea</taxon>
        <taxon>Passeridae</taxon>
        <taxon>Chloebia</taxon>
    </lineage>
</organism>
<comment type="caution">
    <text evidence="1">The sequence shown here is derived from an EMBL/GenBank/DDBJ whole genome shotgun (WGS) entry which is preliminary data.</text>
</comment>
<gene>
    <name evidence="1" type="ORF">DV515_00015368</name>
</gene>
<keyword evidence="2" id="KW-1185">Reference proteome</keyword>
<dbReference type="Proteomes" id="UP000276834">
    <property type="component" value="Unassembled WGS sequence"/>
</dbReference>
<accession>A0A3L8RVD9</accession>
<name>A0A3L8RVD9_CHLGU</name>
<protein>
    <submittedName>
        <fullName evidence="1">Uncharacterized protein</fullName>
    </submittedName>
</protein>
<evidence type="ECO:0000313" key="1">
    <source>
        <dbReference type="EMBL" id="RLV88711.1"/>
    </source>
</evidence>